<evidence type="ECO:0000259" key="1">
    <source>
        <dbReference type="Pfam" id="PF05585"/>
    </source>
</evidence>
<gene>
    <name evidence="2" type="ORF">OESDEN_09548</name>
</gene>
<dbReference type="Proteomes" id="UP000053660">
    <property type="component" value="Unassembled WGS sequence"/>
</dbReference>
<organism evidence="2 3">
    <name type="scientific">Oesophagostomum dentatum</name>
    <name type="common">Nodular worm</name>
    <dbReference type="NCBI Taxonomy" id="61180"/>
    <lineage>
        <taxon>Eukaryota</taxon>
        <taxon>Metazoa</taxon>
        <taxon>Ecdysozoa</taxon>
        <taxon>Nematoda</taxon>
        <taxon>Chromadorea</taxon>
        <taxon>Rhabditida</taxon>
        <taxon>Rhabditina</taxon>
        <taxon>Rhabditomorpha</taxon>
        <taxon>Strongyloidea</taxon>
        <taxon>Strongylidae</taxon>
        <taxon>Oesophagostomum</taxon>
    </lineage>
</organism>
<dbReference type="PROSITE" id="PS00141">
    <property type="entry name" value="ASP_PROTEASE"/>
    <property type="match status" value="1"/>
</dbReference>
<feature type="domain" description="DUF1758" evidence="1">
    <location>
        <begin position="1"/>
        <end position="142"/>
    </location>
</feature>
<dbReference type="InterPro" id="IPR008737">
    <property type="entry name" value="DUF1758"/>
</dbReference>
<dbReference type="Pfam" id="PF05585">
    <property type="entry name" value="DUF1758"/>
    <property type="match status" value="1"/>
</dbReference>
<protein>
    <recommendedName>
        <fullName evidence="1">DUF1758 domain-containing protein</fullName>
    </recommendedName>
</protein>
<dbReference type="EMBL" id="KN552855">
    <property type="protein sequence ID" value="KHJ90605.1"/>
    <property type="molecule type" value="Genomic_DNA"/>
</dbReference>
<name>A0A0B1T5F9_OESDE</name>
<proteinExistence type="predicted"/>
<dbReference type="GO" id="GO:0004190">
    <property type="term" value="F:aspartic-type endopeptidase activity"/>
    <property type="evidence" value="ECO:0007669"/>
    <property type="project" value="InterPro"/>
</dbReference>
<sequence>MLLDTGSERSYIREQTVRALDLHLGKFRSLTVLTFGGRPIVENSADTQLTIIDSESCLIKLSLNTRPAITKLIDTYNVDGRDRNYLENLGIFPRRHSRKEVDIDVLLRIDYFWKVVNYTQTERLPSGMVLTHTRFGPIISGYAHKQSTNVCAVNIAADEDDTPRDVISKMWDLETIGIRDDPILLEKSENEAIIEHFYNTVFSIMDLCTYNFLGRLIILD</sequence>
<dbReference type="GO" id="GO:0006508">
    <property type="term" value="P:proteolysis"/>
    <property type="evidence" value="ECO:0007669"/>
    <property type="project" value="InterPro"/>
</dbReference>
<evidence type="ECO:0000313" key="2">
    <source>
        <dbReference type="EMBL" id="KHJ90605.1"/>
    </source>
</evidence>
<reference evidence="2 3" key="1">
    <citation type="submission" date="2014-03" db="EMBL/GenBank/DDBJ databases">
        <title>Draft genome of the hookworm Oesophagostomum dentatum.</title>
        <authorList>
            <person name="Mitreva M."/>
        </authorList>
    </citation>
    <scope>NUCLEOTIDE SEQUENCE [LARGE SCALE GENOMIC DNA]</scope>
    <source>
        <strain evidence="2 3">OD-Hann</strain>
    </source>
</reference>
<keyword evidence="3" id="KW-1185">Reference proteome</keyword>
<accession>A0A0B1T5F9</accession>
<dbReference type="OrthoDB" id="5873400at2759"/>
<dbReference type="InterPro" id="IPR001969">
    <property type="entry name" value="Aspartic_peptidase_AS"/>
</dbReference>
<dbReference type="AlphaFoldDB" id="A0A0B1T5F9"/>
<evidence type="ECO:0000313" key="3">
    <source>
        <dbReference type="Proteomes" id="UP000053660"/>
    </source>
</evidence>